<protein>
    <submittedName>
        <fullName evidence="1">Uncharacterized protein</fullName>
    </submittedName>
</protein>
<gene>
    <name evidence="1" type="ORF">M8C21_031316</name>
</gene>
<name>A0AAD5GC59_AMBAR</name>
<comment type="caution">
    <text evidence="1">The sequence shown here is derived from an EMBL/GenBank/DDBJ whole genome shotgun (WGS) entry which is preliminary data.</text>
</comment>
<accession>A0AAD5GC59</accession>
<dbReference type="EMBL" id="JAMZMK010009185">
    <property type="protein sequence ID" value="KAI7736827.1"/>
    <property type="molecule type" value="Genomic_DNA"/>
</dbReference>
<evidence type="ECO:0000313" key="2">
    <source>
        <dbReference type="Proteomes" id="UP001206925"/>
    </source>
</evidence>
<dbReference type="AlphaFoldDB" id="A0AAD5GC59"/>
<keyword evidence="2" id="KW-1185">Reference proteome</keyword>
<evidence type="ECO:0000313" key="1">
    <source>
        <dbReference type="EMBL" id="KAI7736827.1"/>
    </source>
</evidence>
<reference evidence="1" key="1">
    <citation type="submission" date="2022-06" db="EMBL/GenBank/DDBJ databases">
        <title>Uncovering the hologenomic basis of an extraordinary plant invasion.</title>
        <authorList>
            <person name="Bieker V.C."/>
            <person name="Martin M.D."/>
            <person name="Gilbert T."/>
            <person name="Hodgins K."/>
            <person name="Battlay P."/>
            <person name="Petersen B."/>
            <person name="Wilson J."/>
        </authorList>
    </citation>
    <scope>NUCLEOTIDE SEQUENCE</scope>
    <source>
        <strain evidence="1">AA19_3_7</strain>
        <tissue evidence="1">Leaf</tissue>
    </source>
</reference>
<sequence>MRIWYTGDDVAGVGRRGNRDCSGGAGRRTFTQNGKLLKSCHSCWWSDISVELKLTLYSVWIYVPDLRSGWGIHVVQEIYSM</sequence>
<organism evidence="1 2">
    <name type="scientific">Ambrosia artemisiifolia</name>
    <name type="common">Common ragweed</name>
    <dbReference type="NCBI Taxonomy" id="4212"/>
    <lineage>
        <taxon>Eukaryota</taxon>
        <taxon>Viridiplantae</taxon>
        <taxon>Streptophyta</taxon>
        <taxon>Embryophyta</taxon>
        <taxon>Tracheophyta</taxon>
        <taxon>Spermatophyta</taxon>
        <taxon>Magnoliopsida</taxon>
        <taxon>eudicotyledons</taxon>
        <taxon>Gunneridae</taxon>
        <taxon>Pentapetalae</taxon>
        <taxon>asterids</taxon>
        <taxon>campanulids</taxon>
        <taxon>Asterales</taxon>
        <taxon>Asteraceae</taxon>
        <taxon>Asteroideae</taxon>
        <taxon>Heliantheae alliance</taxon>
        <taxon>Heliantheae</taxon>
        <taxon>Ambrosia</taxon>
    </lineage>
</organism>
<proteinExistence type="predicted"/>
<dbReference type="Proteomes" id="UP001206925">
    <property type="component" value="Unassembled WGS sequence"/>
</dbReference>